<feature type="domain" description="PAC" evidence="13">
    <location>
        <begin position="148"/>
        <end position="200"/>
    </location>
</feature>
<evidence type="ECO:0000256" key="2">
    <source>
        <dbReference type="ARBA" id="ARBA00012438"/>
    </source>
</evidence>
<dbReference type="SMART" id="SM00387">
    <property type="entry name" value="HATPase_c"/>
    <property type="match status" value="1"/>
</dbReference>
<feature type="domain" description="PAS" evidence="12">
    <location>
        <begin position="76"/>
        <end position="132"/>
    </location>
</feature>
<dbReference type="InterPro" id="IPR003661">
    <property type="entry name" value="HisK_dim/P_dom"/>
</dbReference>
<keyword evidence="10" id="KW-0472">Membrane</keyword>
<dbReference type="GO" id="GO:0000155">
    <property type="term" value="F:phosphorelay sensor kinase activity"/>
    <property type="evidence" value="ECO:0007669"/>
    <property type="project" value="InterPro"/>
</dbReference>
<dbReference type="Proteomes" id="UP000185426">
    <property type="component" value="Chromosome"/>
</dbReference>
<feature type="domain" description="Histidine kinase" evidence="11">
    <location>
        <begin position="221"/>
        <end position="426"/>
    </location>
</feature>
<dbReference type="SMART" id="SM00086">
    <property type="entry name" value="PAC"/>
    <property type="match status" value="1"/>
</dbReference>
<keyword evidence="5" id="KW-0547">Nucleotide-binding</keyword>
<sequence>MNKTYQVRIVLSVLAFILIISWDFFYYVGGYQINWPLDLAFTVVVLAGIWVVSGYVDRLNLLVSDLNKREKEAHELTERLNRITDNLQEIVFETDEKGHIIFLNQAWKQMTGYDIDECLGTMYNQYFDQEERVIQHLSSVIKEHKDSGRIELQLLHKEGKKVWGDVHYKLYFDEHHQFTGGIGTVADITKQKLAKLELERSNQQVQMQAQKLAVAGQIAAGIAHEVRNPLTSVNGFLQLMKTQYPERTDYFDIIFSEIKRIDFVLSELLVLAKPQSVQFQEVQLHALLEQVITLLKTNAVLSNIDLKQPFKKQDAGAILADANQMKQLFINLIKNAIEAMPEGGSIYISTKKVMNEWKITIQDEGKGMSEEDIQKIYDPFFSTKTEGTGLGLTICAAILKDHHGRMDVVSELGKGTAFHIYLPVWQKCRQQQGERT</sequence>
<dbReference type="InterPro" id="IPR013767">
    <property type="entry name" value="PAS_fold"/>
</dbReference>
<feature type="coiled-coil region" evidence="9">
    <location>
        <begin position="59"/>
        <end position="86"/>
    </location>
</feature>
<dbReference type="InterPro" id="IPR000700">
    <property type="entry name" value="PAS-assoc_C"/>
</dbReference>
<dbReference type="SUPFAM" id="SSF55785">
    <property type="entry name" value="PYP-like sensor domain (PAS domain)"/>
    <property type="match status" value="1"/>
</dbReference>
<reference evidence="14 15" key="1">
    <citation type="submission" date="2016-05" db="EMBL/GenBank/DDBJ databases">
        <title>Complete Genome and Methylome Analysis of Psychrotrophic Bacterial Isolates from Antarctic Lake Untersee.</title>
        <authorList>
            <person name="Fomenkov A."/>
            <person name="Akimov V.N."/>
            <person name="Vasilyeva L.V."/>
            <person name="Andersen D."/>
            <person name="Vincze T."/>
            <person name="Roberts R.J."/>
        </authorList>
    </citation>
    <scope>NUCLEOTIDE SEQUENCE [LARGE SCALE GENOMIC DNA]</scope>
    <source>
        <strain evidence="14 15">U14-5</strain>
    </source>
</reference>
<dbReference type="CDD" id="cd00130">
    <property type="entry name" value="PAS"/>
    <property type="match status" value="1"/>
</dbReference>
<dbReference type="RefSeq" id="WP_075622960.1">
    <property type="nucleotide sequence ID" value="NZ_CP015607.1"/>
</dbReference>
<dbReference type="CDD" id="cd00082">
    <property type="entry name" value="HisKA"/>
    <property type="match status" value="1"/>
</dbReference>
<dbReference type="GO" id="GO:0005524">
    <property type="term" value="F:ATP binding"/>
    <property type="evidence" value="ECO:0007669"/>
    <property type="project" value="UniProtKB-KW"/>
</dbReference>
<evidence type="ECO:0000259" key="13">
    <source>
        <dbReference type="PROSITE" id="PS50113"/>
    </source>
</evidence>
<keyword evidence="10" id="KW-0812">Transmembrane</keyword>
<feature type="coiled-coil region" evidence="9">
    <location>
        <begin position="186"/>
        <end position="213"/>
    </location>
</feature>
<keyword evidence="4" id="KW-0808">Transferase</keyword>
<evidence type="ECO:0000259" key="11">
    <source>
        <dbReference type="PROSITE" id="PS50109"/>
    </source>
</evidence>
<dbReference type="InterPro" id="IPR003594">
    <property type="entry name" value="HATPase_dom"/>
</dbReference>
<keyword evidence="8" id="KW-0902">Two-component regulatory system</keyword>
<dbReference type="Gene3D" id="3.30.565.10">
    <property type="entry name" value="Histidine kinase-like ATPase, C-terminal domain"/>
    <property type="match status" value="1"/>
</dbReference>
<dbReference type="InterPro" id="IPR035965">
    <property type="entry name" value="PAS-like_dom_sf"/>
</dbReference>
<dbReference type="Pfam" id="PF00989">
    <property type="entry name" value="PAS"/>
    <property type="match status" value="1"/>
</dbReference>
<evidence type="ECO:0000256" key="4">
    <source>
        <dbReference type="ARBA" id="ARBA00022679"/>
    </source>
</evidence>
<feature type="transmembrane region" description="Helical" evidence="10">
    <location>
        <begin position="39"/>
        <end position="56"/>
    </location>
</feature>
<evidence type="ECO:0000256" key="8">
    <source>
        <dbReference type="ARBA" id="ARBA00023012"/>
    </source>
</evidence>
<dbReference type="InterPro" id="IPR036097">
    <property type="entry name" value="HisK_dim/P_sf"/>
</dbReference>
<evidence type="ECO:0000256" key="9">
    <source>
        <dbReference type="SAM" id="Coils"/>
    </source>
</evidence>
<dbReference type="PANTHER" id="PTHR43065">
    <property type="entry name" value="SENSOR HISTIDINE KINASE"/>
    <property type="match status" value="1"/>
</dbReference>
<protein>
    <recommendedName>
        <fullName evidence="2">histidine kinase</fullName>
        <ecNumber evidence="2">2.7.13.3</ecNumber>
    </recommendedName>
</protein>
<dbReference type="SUPFAM" id="SSF55874">
    <property type="entry name" value="ATPase domain of HSP90 chaperone/DNA topoisomerase II/histidine kinase"/>
    <property type="match status" value="1"/>
</dbReference>
<dbReference type="AlphaFoldDB" id="A0A1L6ZKQ0"/>
<keyword evidence="3" id="KW-0597">Phosphoprotein</keyword>
<evidence type="ECO:0000256" key="7">
    <source>
        <dbReference type="ARBA" id="ARBA00022840"/>
    </source>
</evidence>
<dbReference type="Gene3D" id="3.30.450.20">
    <property type="entry name" value="PAS domain"/>
    <property type="match status" value="1"/>
</dbReference>
<dbReference type="InterPro" id="IPR005467">
    <property type="entry name" value="His_kinase_dom"/>
</dbReference>
<dbReference type="PRINTS" id="PR00344">
    <property type="entry name" value="BCTRLSENSOR"/>
</dbReference>
<name>A0A1L6ZKQ0_BACIA</name>
<evidence type="ECO:0000259" key="12">
    <source>
        <dbReference type="PROSITE" id="PS50112"/>
    </source>
</evidence>
<comment type="catalytic activity">
    <reaction evidence="1">
        <text>ATP + protein L-histidine = ADP + protein N-phospho-L-histidine.</text>
        <dbReference type="EC" id="2.7.13.3"/>
    </reaction>
</comment>
<proteinExistence type="predicted"/>
<dbReference type="PROSITE" id="PS50109">
    <property type="entry name" value="HIS_KIN"/>
    <property type="match status" value="1"/>
</dbReference>
<dbReference type="EMBL" id="CP015607">
    <property type="protein sequence ID" value="APT47042.1"/>
    <property type="molecule type" value="Genomic_DNA"/>
</dbReference>
<keyword evidence="9" id="KW-0175">Coiled coil</keyword>
<dbReference type="NCBIfam" id="TIGR00229">
    <property type="entry name" value="sensory_box"/>
    <property type="match status" value="1"/>
</dbReference>
<dbReference type="InterPro" id="IPR036890">
    <property type="entry name" value="HATPase_C_sf"/>
</dbReference>
<dbReference type="InterPro" id="IPR000014">
    <property type="entry name" value="PAS"/>
</dbReference>
<dbReference type="PANTHER" id="PTHR43065:SF34">
    <property type="entry name" value="SPORULATION KINASE A"/>
    <property type="match status" value="1"/>
</dbReference>
<evidence type="ECO:0000256" key="10">
    <source>
        <dbReference type="SAM" id="Phobius"/>
    </source>
</evidence>
<dbReference type="EC" id="2.7.13.3" evidence="2"/>
<dbReference type="SMART" id="SM00388">
    <property type="entry name" value="HisKA"/>
    <property type="match status" value="1"/>
</dbReference>
<dbReference type="PROSITE" id="PS50112">
    <property type="entry name" value="PAS"/>
    <property type="match status" value="1"/>
</dbReference>
<dbReference type="PROSITE" id="PS50113">
    <property type="entry name" value="PAC"/>
    <property type="match status" value="1"/>
</dbReference>
<dbReference type="Pfam" id="PF00512">
    <property type="entry name" value="HisKA"/>
    <property type="match status" value="1"/>
</dbReference>
<evidence type="ECO:0000256" key="1">
    <source>
        <dbReference type="ARBA" id="ARBA00000085"/>
    </source>
</evidence>
<accession>A0A1L6ZKQ0</accession>
<evidence type="ECO:0000256" key="5">
    <source>
        <dbReference type="ARBA" id="ARBA00022741"/>
    </source>
</evidence>
<dbReference type="InterPro" id="IPR004358">
    <property type="entry name" value="Sig_transdc_His_kin-like_C"/>
</dbReference>
<keyword evidence="6 14" id="KW-0418">Kinase</keyword>
<dbReference type="InterPro" id="IPR001610">
    <property type="entry name" value="PAC"/>
</dbReference>
<keyword evidence="10" id="KW-1133">Transmembrane helix</keyword>
<dbReference type="Gene3D" id="1.10.287.130">
    <property type="match status" value="1"/>
</dbReference>
<evidence type="ECO:0000256" key="3">
    <source>
        <dbReference type="ARBA" id="ARBA00022553"/>
    </source>
</evidence>
<gene>
    <name evidence="14" type="ORF">BSA145_14940</name>
</gene>
<dbReference type="SMART" id="SM00091">
    <property type="entry name" value="PAS"/>
    <property type="match status" value="1"/>
</dbReference>
<feature type="transmembrane region" description="Helical" evidence="10">
    <location>
        <begin position="7"/>
        <end position="27"/>
    </location>
</feature>
<keyword evidence="7" id="KW-0067">ATP-binding</keyword>
<organism evidence="14 15">
    <name type="scientific">Bacillus safensis</name>
    <dbReference type="NCBI Taxonomy" id="561879"/>
    <lineage>
        <taxon>Bacteria</taxon>
        <taxon>Bacillati</taxon>
        <taxon>Bacillota</taxon>
        <taxon>Bacilli</taxon>
        <taxon>Bacillales</taxon>
        <taxon>Bacillaceae</taxon>
        <taxon>Bacillus</taxon>
    </lineage>
</organism>
<dbReference type="SUPFAM" id="SSF47384">
    <property type="entry name" value="Homodimeric domain of signal transducing histidine kinase"/>
    <property type="match status" value="1"/>
</dbReference>
<evidence type="ECO:0000313" key="15">
    <source>
        <dbReference type="Proteomes" id="UP000185426"/>
    </source>
</evidence>
<dbReference type="Pfam" id="PF02518">
    <property type="entry name" value="HATPase_c"/>
    <property type="match status" value="1"/>
</dbReference>
<evidence type="ECO:0000313" key="14">
    <source>
        <dbReference type="EMBL" id="APT47042.1"/>
    </source>
</evidence>
<evidence type="ECO:0000256" key="6">
    <source>
        <dbReference type="ARBA" id="ARBA00022777"/>
    </source>
</evidence>